<accession>A0A4V2NWL8</accession>
<dbReference type="PANTHER" id="PTHR20883:SF48">
    <property type="entry name" value="ECTOINE DIOXYGENASE"/>
    <property type="match status" value="1"/>
</dbReference>
<dbReference type="InterPro" id="IPR008775">
    <property type="entry name" value="Phytyl_CoA_dOase-like"/>
</dbReference>
<sequence>MPWIESPFFDSELAEADLAASDKQFVQTFADQGYVAFDTGIDTKVFDRIITALAPKYEEGLIKGEAIAQHRLQDAWKYNDDVKAIAADPFILGRLELLYRRRPIPFQTLNFDVGTQQRTHSDMMHFSSIPERFMCGVWVALEDVTLDNGPLHYYPGSHKLPFYNMTDVGIKATRSLEASNRYMDYADHYEEFIAKVAVNKGLKKELALIKKGQALIWAANLLHGGEPITRPGSTRHSQVNHYYFEDCVYYSPIFTDFALQDVFLRKIVDIGTGKEVPNRYLGETVSVKRTGSSRSNAYSRIF</sequence>
<gene>
    <name evidence="2" type="ORF">EPD60_06615</name>
</gene>
<name>A0A4V2NWL8_9BACT</name>
<dbReference type="PANTHER" id="PTHR20883">
    <property type="entry name" value="PHYTANOYL-COA DIOXYGENASE DOMAIN CONTAINING 1"/>
    <property type="match status" value="1"/>
</dbReference>
<dbReference type="Proteomes" id="UP000295334">
    <property type="component" value="Unassembled WGS sequence"/>
</dbReference>
<dbReference type="GO" id="GO:0005506">
    <property type="term" value="F:iron ion binding"/>
    <property type="evidence" value="ECO:0007669"/>
    <property type="project" value="UniProtKB-ARBA"/>
</dbReference>
<comment type="caution">
    <text evidence="2">The sequence shown here is derived from an EMBL/GenBank/DDBJ whole genome shotgun (WGS) entry which is preliminary data.</text>
</comment>
<comment type="cofactor">
    <cofactor evidence="1">
        <name>Fe(2+)</name>
        <dbReference type="ChEBI" id="CHEBI:29033"/>
    </cofactor>
</comment>
<dbReference type="Pfam" id="PF05721">
    <property type="entry name" value="PhyH"/>
    <property type="match status" value="1"/>
</dbReference>
<evidence type="ECO:0000313" key="3">
    <source>
        <dbReference type="Proteomes" id="UP000295334"/>
    </source>
</evidence>
<keyword evidence="2" id="KW-0560">Oxidoreductase</keyword>
<keyword evidence="3" id="KW-1185">Reference proteome</keyword>
<dbReference type="EMBL" id="SJZI01000008">
    <property type="protein sequence ID" value="TCJ17852.1"/>
    <property type="molecule type" value="Genomic_DNA"/>
</dbReference>
<evidence type="ECO:0000313" key="2">
    <source>
        <dbReference type="EMBL" id="TCJ17852.1"/>
    </source>
</evidence>
<organism evidence="2 3">
    <name type="scientific">Flaviaesturariibacter flavus</name>
    <dbReference type="NCBI Taxonomy" id="2502780"/>
    <lineage>
        <taxon>Bacteria</taxon>
        <taxon>Pseudomonadati</taxon>
        <taxon>Bacteroidota</taxon>
        <taxon>Chitinophagia</taxon>
        <taxon>Chitinophagales</taxon>
        <taxon>Chitinophagaceae</taxon>
        <taxon>Flaviaestuariibacter</taxon>
    </lineage>
</organism>
<dbReference type="Gene3D" id="2.60.120.620">
    <property type="entry name" value="q2cbj1_9rhob like domain"/>
    <property type="match status" value="1"/>
</dbReference>
<dbReference type="RefSeq" id="WP_131448073.1">
    <property type="nucleotide sequence ID" value="NZ_SJZI01000008.1"/>
</dbReference>
<dbReference type="OrthoDB" id="9814777at2"/>
<evidence type="ECO:0000256" key="1">
    <source>
        <dbReference type="ARBA" id="ARBA00001954"/>
    </source>
</evidence>
<reference evidence="2 3" key="1">
    <citation type="submission" date="2019-03" db="EMBL/GenBank/DDBJ databases">
        <authorList>
            <person name="Kim M.K.M."/>
        </authorList>
    </citation>
    <scope>NUCLEOTIDE SEQUENCE [LARGE SCALE GENOMIC DNA]</scope>
    <source>
        <strain evidence="2 3">17J68-12</strain>
    </source>
</reference>
<proteinExistence type="predicted"/>
<dbReference type="SUPFAM" id="SSF51197">
    <property type="entry name" value="Clavaminate synthase-like"/>
    <property type="match status" value="1"/>
</dbReference>
<dbReference type="AlphaFoldDB" id="A0A4V2NWL8"/>
<dbReference type="GO" id="GO:0016706">
    <property type="term" value="F:2-oxoglutarate-dependent dioxygenase activity"/>
    <property type="evidence" value="ECO:0007669"/>
    <property type="project" value="UniProtKB-ARBA"/>
</dbReference>
<keyword evidence="2" id="KW-0223">Dioxygenase</keyword>
<protein>
    <submittedName>
        <fullName evidence="2">Phytanoyl-CoA dioxygenase</fullName>
    </submittedName>
</protein>